<feature type="region of interest" description="Disordered" evidence="1">
    <location>
        <begin position="286"/>
        <end position="309"/>
    </location>
</feature>
<evidence type="ECO:0000256" key="1">
    <source>
        <dbReference type="SAM" id="MobiDB-lite"/>
    </source>
</evidence>
<accession>C7ZQ59</accession>
<dbReference type="EMBL" id="GG698983">
    <property type="protein sequence ID" value="EEU33857.1"/>
    <property type="molecule type" value="Genomic_DNA"/>
</dbReference>
<reference evidence="3 4" key="1">
    <citation type="journal article" date="2009" name="PLoS Genet.">
        <title>The genome of Nectria haematococca: contribution of supernumerary chromosomes to gene expansion.</title>
        <authorList>
            <person name="Coleman J.J."/>
            <person name="Rounsley S.D."/>
            <person name="Rodriguez-Carres M."/>
            <person name="Kuo A."/>
            <person name="Wasmann C.C."/>
            <person name="Grimwood J."/>
            <person name="Schmutz J."/>
            <person name="Taga M."/>
            <person name="White G.J."/>
            <person name="Zhou S."/>
            <person name="Schwartz D.C."/>
            <person name="Freitag M."/>
            <person name="Ma L.J."/>
            <person name="Danchin E.G."/>
            <person name="Henrissat B."/>
            <person name="Coutinho P.M."/>
            <person name="Nelson D.R."/>
            <person name="Straney D."/>
            <person name="Napoli C.A."/>
            <person name="Barker B.M."/>
            <person name="Gribskov M."/>
            <person name="Rep M."/>
            <person name="Kroken S."/>
            <person name="Molnar I."/>
            <person name="Rensing C."/>
            <person name="Kennell J.C."/>
            <person name="Zamora J."/>
            <person name="Farman M.L."/>
            <person name="Selker E.U."/>
            <person name="Salamov A."/>
            <person name="Shapiro H."/>
            <person name="Pangilinan J."/>
            <person name="Lindquist E."/>
            <person name="Lamers C."/>
            <person name="Grigoriev I.V."/>
            <person name="Geiser D.M."/>
            <person name="Covert S.F."/>
            <person name="Temporini E."/>
            <person name="Vanetten H.D."/>
        </authorList>
    </citation>
    <scope>NUCLEOTIDE SEQUENCE [LARGE SCALE GENOMIC DNA]</scope>
    <source>
        <strain evidence="4">ATCC MYA-4622 / CBS 123669 / FGSC 9596 / NRRL 45880 / 77-13-4</strain>
    </source>
</reference>
<evidence type="ECO:0000313" key="4">
    <source>
        <dbReference type="Proteomes" id="UP000005206"/>
    </source>
</evidence>
<dbReference type="KEGG" id="nhe:NECHADRAFT_89079"/>
<name>C7ZQ59_FUSV7</name>
<feature type="region of interest" description="Disordered" evidence="1">
    <location>
        <begin position="217"/>
        <end position="252"/>
    </location>
</feature>
<dbReference type="Proteomes" id="UP000005206">
    <property type="component" value="Unassembled WGS sequence"/>
</dbReference>
<dbReference type="AlphaFoldDB" id="C7ZQ59"/>
<proteinExistence type="predicted"/>
<keyword evidence="4" id="KW-1185">Reference proteome</keyword>
<dbReference type="HOGENOM" id="CLU_359062_0_0_1"/>
<dbReference type="InParanoid" id="C7ZQ59"/>
<dbReference type="OrthoDB" id="5431013at2759"/>
<dbReference type="OMA" id="AWENENS"/>
<dbReference type="eggNOG" id="ENOG502RNYC">
    <property type="taxonomic scope" value="Eukaryota"/>
</dbReference>
<sequence length="780" mass="87433">MAEAIGVAGSIVGIVAFGLQLGVTLQTHIEAAVEASDRLQEIAFEINSTAGVLSQLQEIMKKDCDTAVPIFNIDGVQDIKRLSERCKRIYGVIIILLNEAAEGSEKRKVKAQVSADGLDDLSLKLNKLGFRRKLAWPWLEPRIKRCQQELRQVKLGNWTFSSIFKWSTSHSFKYSSYNLFLQFGHTTRAPGSLEEEQALRGLAQELMRKRANHAKKLMQRRHTEKVDKAMAAAPTSKPETVAPPPEETISAIKKPDAPPLLAIMTHHAESGKQTENSLDKVIVDSTPQPRGMEVTMENNRPQPEDGNLVEDPVRRLAHRFQSREAPSIPASPPLFYSQPYAGGGVATEEEASVDYSPSTSNPDNGGSGDDEEGSISGSTAAPTDTTSPNRILRFIPNWAHGIFSRGRHDDRKSDKLEAFLLELPARSDLLSKPSLMKLDMEQKDIEAALSAIMPRRWRRGRLQMWEQYKHLDPRVRHEVHLAMTLAKQWDTQSRTWIAIEIMQSSELDQQESLHIVLFFRLGEEVEPVALNTTSGNFTLPYEHCRSWEMMENLLVTAFTGTQLEVAVRNRKYDIVNKYTGAIIPPETWRSAILPGMHIKMNMRFSSRQAFDATLPGHPPSMPPPVPADGRIRVGGSMPVHIPPLGPMPAPRMPRMSVYGEKRVAPRREELSILPSRRQRTTSYRRAMVDIEPMPLHQVSINAPSSATTDSESTTSIDNRELDEEMEGLLGPKEVMIDEIDTSKLDLRELLMRWTNIPDSAGNRVPLPESDKRGASEMRID</sequence>
<dbReference type="GeneID" id="9667083"/>
<feature type="domain" description="Ubiquitin-like" evidence="2">
    <location>
        <begin position="532"/>
        <end position="604"/>
    </location>
</feature>
<dbReference type="RefSeq" id="XP_003039570.1">
    <property type="nucleotide sequence ID" value="XM_003039524.1"/>
</dbReference>
<feature type="compositionally biased region" description="Basic and acidic residues" evidence="1">
    <location>
        <begin position="768"/>
        <end position="780"/>
    </location>
</feature>
<evidence type="ECO:0000259" key="2">
    <source>
        <dbReference type="Pfam" id="PF22893"/>
    </source>
</evidence>
<evidence type="ECO:0000313" key="3">
    <source>
        <dbReference type="EMBL" id="EEU33857.1"/>
    </source>
</evidence>
<protein>
    <recommendedName>
        <fullName evidence="2">Ubiquitin-like domain-containing protein</fullName>
    </recommendedName>
</protein>
<dbReference type="InterPro" id="IPR054464">
    <property type="entry name" value="ULD_fung"/>
</dbReference>
<dbReference type="VEuPathDB" id="FungiDB:NECHADRAFT_89079"/>
<organism evidence="3 4">
    <name type="scientific">Fusarium vanettenii (strain ATCC MYA-4622 / CBS 123669 / FGSC 9596 / NRRL 45880 / 77-13-4)</name>
    <name type="common">Fusarium solani subsp. pisi</name>
    <dbReference type="NCBI Taxonomy" id="660122"/>
    <lineage>
        <taxon>Eukaryota</taxon>
        <taxon>Fungi</taxon>
        <taxon>Dikarya</taxon>
        <taxon>Ascomycota</taxon>
        <taxon>Pezizomycotina</taxon>
        <taxon>Sordariomycetes</taxon>
        <taxon>Hypocreomycetidae</taxon>
        <taxon>Hypocreales</taxon>
        <taxon>Nectriaceae</taxon>
        <taxon>Fusarium</taxon>
        <taxon>Fusarium solani species complex</taxon>
        <taxon>Fusarium vanettenii</taxon>
    </lineage>
</organism>
<dbReference type="Pfam" id="PF22893">
    <property type="entry name" value="ULD_2"/>
    <property type="match status" value="1"/>
</dbReference>
<gene>
    <name evidence="3" type="ORF">NECHADRAFT_89079</name>
</gene>
<feature type="region of interest" description="Disordered" evidence="1">
    <location>
        <begin position="323"/>
        <end position="388"/>
    </location>
</feature>
<feature type="region of interest" description="Disordered" evidence="1">
    <location>
        <begin position="757"/>
        <end position="780"/>
    </location>
</feature>